<keyword evidence="5" id="KW-0106">Calcium</keyword>
<dbReference type="GO" id="GO:0046872">
    <property type="term" value="F:metal ion binding"/>
    <property type="evidence" value="ECO:0007669"/>
    <property type="project" value="UniProtKB-KW"/>
</dbReference>
<dbReference type="EMBL" id="MWQO01000005">
    <property type="protein sequence ID" value="THD11971.1"/>
    <property type="molecule type" value="Genomic_DNA"/>
</dbReference>
<evidence type="ECO:0000259" key="7">
    <source>
        <dbReference type="Pfam" id="PF05567"/>
    </source>
</evidence>
<dbReference type="Proteomes" id="UP000307749">
    <property type="component" value="Unassembled WGS sequence"/>
</dbReference>
<feature type="domain" description="PilY1 beta-propeller" evidence="7">
    <location>
        <begin position="648"/>
        <end position="1017"/>
    </location>
</feature>
<dbReference type="Gene3D" id="2.130.10.10">
    <property type="entry name" value="YVTN repeat-like/Quinoprotein amine dehydrogenase"/>
    <property type="match status" value="1"/>
</dbReference>
<evidence type="ECO:0000313" key="8">
    <source>
        <dbReference type="EMBL" id="THD11971.1"/>
    </source>
</evidence>
<dbReference type="InterPro" id="IPR015943">
    <property type="entry name" value="WD40/YVTN_repeat-like_dom_sf"/>
</dbReference>
<keyword evidence="3" id="KW-1029">Fimbrium biogenesis</keyword>
<dbReference type="SMART" id="SM00564">
    <property type="entry name" value="PQQ"/>
    <property type="match status" value="2"/>
</dbReference>
<keyword evidence="4" id="KW-0479">Metal-binding</keyword>
<comment type="subcellular location">
    <subcellularLocation>
        <location evidence="1">Fimbrium</location>
    </subcellularLocation>
</comment>
<evidence type="ECO:0000256" key="5">
    <source>
        <dbReference type="ARBA" id="ARBA00022837"/>
    </source>
</evidence>
<dbReference type="InterPro" id="IPR036465">
    <property type="entry name" value="vWFA_dom_sf"/>
</dbReference>
<name>A0A4V3UTU5_9GAMM</name>
<accession>A0A4V3UTU5</accession>
<comment type="caution">
    <text evidence="8">The sequence shown here is derived from an EMBL/GenBank/DDBJ whole genome shotgun (WGS) entry which is preliminary data.</text>
</comment>
<keyword evidence="6" id="KW-0281">Fimbrium</keyword>
<sequence length="1203" mass="124489">MDGDLGGAIMTGSGSLSAGQVSLYNSSSPVNYTVPSGFTPPVVPSAAGVAPYTAVNASGNLVDNSASRLNVAKAGLAAILQAYMGSTDFALEDYATSGTSLYSTWVYYMSPNGGPFTFANALPANGYTNYAAYALADPNASPAPTLWTINPCYQYTIASSSVSNDCSQIDSTLYGGTMASYQYMQIGATSDEPDINDVLYASGQPAVYVDYGGTYAASGPNSGISINPPTSTPYTLFSLSNYNSGKISVGYNNAVPSANTVTGPTNAGYVPYSPQVMYAHRGFGYYVNSVTSNSGAVLVPMTSAGKQPTTSSISTAISTFTPYLAPETNNSSSSEIKALAYQSPIAGLVSKAGAYLQGLVSDEEACPPKQYVVLVTDGLPTMDLDGNLWPPLGSAAAQGYHVTAAFNADGSLNASATNDQALIDAVNTIAQLKTQGIETYVVGLGAGVDPSANPQAAAALTAMAIAGGTSSYFPATSPSSLVSQLSVILNQIQAGSLSTASAAVNSTGLNTGSDVYEASYNTNWTGDLREFPIDASNGQVNTASSNAVWSAQTQVDTQSSGTGWSTNRIIATWNPALSGAASGASPGAGAPFRWGTTGTLSANSISPAQQLLLQPSDTLGQERLHYLRGDQTRQQSNGGPFRNRAHILGDIVDSNPIYVGAPDGPYASGSGFSTSFNSSYQSFESTYVNRQPMLYVGANDGMLHAFDPKTGKELFAFVPNGVFANLIDLTQPNYSHQFYVDGSPQAGDVQFADGTWHTLLVGGENAGGNSIYALDVTTPASLTTESALAKAVRWEFSGSGGGGMGYTYSTPALALTCVPSPGYQSPCSNSNATLQGMFMAFFGNGYDSPSNHAILYAVNAQTGALQARIDLCAAVSGACNPNLPDGLSSVVAANSDGIIGAPVDHVFAGDLQGNLWSINVSNSSPSKWTVRLLFQARDANGNPQPITTTPAVTLNPNYPNQLGLMVYFGTGQLLAASDLSSTQTQSFYGVWDKPTTSASSIANAYTRSNLQAQVLTTISAATAGLPQAVRTVTNNCVYYSTTTGLPSGCTAPSSTPSTAQLGWYMDLPASGERVITDPRLESGAVVFTTNAPTSASSTQCSVGFNSWLMDVNYVNGGSFSQPELDVNGDYTINGGDQVTIGGTTYNPVGMSMGTVYSAAPTIISADLGAAHALKLITRSDQTIKSVQERGGGPTRVGWWQIIQ</sequence>
<evidence type="ECO:0000313" key="9">
    <source>
        <dbReference type="Proteomes" id="UP000307749"/>
    </source>
</evidence>
<gene>
    <name evidence="8" type="ORF">B1806_01520</name>
</gene>
<evidence type="ECO:0000256" key="3">
    <source>
        <dbReference type="ARBA" id="ARBA00022558"/>
    </source>
</evidence>
<evidence type="ECO:0000256" key="2">
    <source>
        <dbReference type="ARBA" id="ARBA00008387"/>
    </source>
</evidence>
<proteinExistence type="inferred from homology"/>
<dbReference type="Gene3D" id="3.40.50.410">
    <property type="entry name" value="von Willebrand factor, type A domain"/>
    <property type="match status" value="1"/>
</dbReference>
<dbReference type="SUPFAM" id="SSF53300">
    <property type="entry name" value="vWA-like"/>
    <property type="match status" value="1"/>
</dbReference>
<dbReference type="SUPFAM" id="SSF50998">
    <property type="entry name" value="Quinoprotein alcohol dehydrogenase-like"/>
    <property type="match status" value="1"/>
</dbReference>
<organism evidence="8 9">
    <name type="scientific">Metallibacterium scheffleri</name>
    <dbReference type="NCBI Taxonomy" id="993689"/>
    <lineage>
        <taxon>Bacteria</taxon>
        <taxon>Pseudomonadati</taxon>
        <taxon>Pseudomonadota</taxon>
        <taxon>Gammaproteobacteria</taxon>
        <taxon>Lysobacterales</taxon>
        <taxon>Rhodanobacteraceae</taxon>
        <taxon>Metallibacterium</taxon>
    </lineage>
</organism>
<dbReference type="InterPro" id="IPR018391">
    <property type="entry name" value="PQQ_b-propeller_rpt"/>
</dbReference>
<evidence type="ECO:0000256" key="4">
    <source>
        <dbReference type="ARBA" id="ARBA00022723"/>
    </source>
</evidence>
<dbReference type="InterPro" id="IPR008707">
    <property type="entry name" value="B-propeller_PilY1"/>
</dbReference>
<evidence type="ECO:0000256" key="6">
    <source>
        <dbReference type="ARBA" id="ARBA00023263"/>
    </source>
</evidence>
<protein>
    <recommendedName>
        <fullName evidence="7">PilY1 beta-propeller domain-containing protein</fullName>
    </recommendedName>
</protein>
<dbReference type="OrthoDB" id="7156875at2"/>
<dbReference type="InterPro" id="IPR011047">
    <property type="entry name" value="Quinoprotein_ADH-like_sf"/>
</dbReference>
<dbReference type="Pfam" id="PF05567">
    <property type="entry name" value="T4P_PilY1"/>
    <property type="match status" value="1"/>
</dbReference>
<evidence type="ECO:0000256" key="1">
    <source>
        <dbReference type="ARBA" id="ARBA00004561"/>
    </source>
</evidence>
<dbReference type="GO" id="GO:0009289">
    <property type="term" value="C:pilus"/>
    <property type="evidence" value="ECO:0007669"/>
    <property type="project" value="UniProtKB-SubCell"/>
</dbReference>
<comment type="similarity">
    <text evidence="2">Belongs to the PilY1 family.</text>
</comment>
<reference evidence="8 9" key="1">
    <citation type="submission" date="2017-02" db="EMBL/GenBank/DDBJ databases">
        <title>Whole genome sequencing of Metallibacterium scheffleri DSM 24874 (T).</title>
        <authorList>
            <person name="Kumar S."/>
            <person name="Patil P."/>
            <person name="Patil P.B."/>
        </authorList>
    </citation>
    <scope>NUCLEOTIDE SEQUENCE [LARGE SCALE GENOMIC DNA]</scope>
    <source>
        <strain evidence="8 9">DSM 24874</strain>
    </source>
</reference>
<dbReference type="AlphaFoldDB" id="A0A4V3UTU5"/>
<keyword evidence="9" id="KW-1185">Reference proteome</keyword>
<dbReference type="STRING" id="993689.GCA_002077135_02216"/>